<dbReference type="GO" id="GO:0002183">
    <property type="term" value="P:cytoplasmic translational initiation"/>
    <property type="evidence" value="ECO:0007669"/>
    <property type="project" value="TreeGrafter"/>
</dbReference>
<reference evidence="11" key="1">
    <citation type="journal article" date="2023" name="Insect Mol. Biol.">
        <title>Genome sequencing provides insights into the evolution of gene families encoding plant cell wall-degrading enzymes in longhorned beetles.</title>
        <authorList>
            <person name="Shin N.R."/>
            <person name="Okamura Y."/>
            <person name="Kirsch R."/>
            <person name="Pauchet Y."/>
        </authorList>
    </citation>
    <scope>NUCLEOTIDE SEQUENCE</scope>
    <source>
        <strain evidence="11">AMC_N1</strain>
    </source>
</reference>
<evidence type="ECO:0000259" key="10">
    <source>
        <dbReference type="Pfam" id="PF00483"/>
    </source>
</evidence>
<name>A0AAV8Y7L2_9CUCU</name>
<dbReference type="PANTHER" id="PTHR45989">
    <property type="entry name" value="TRANSLATION INITIATION FACTOR EIF-2B SUBUNIT GAMMA"/>
    <property type="match status" value="1"/>
</dbReference>
<evidence type="ECO:0000313" key="12">
    <source>
        <dbReference type="Proteomes" id="UP001162162"/>
    </source>
</evidence>
<dbReference type="InterPro" id="IPR051960">
    <property type="entry name" value="eIF2B_gamma"/>
</dbReference>
<evidence type="ECO:0000256" key="6">
    <source>
        <dbReference type="ARBA" id="ARBA00044196"/>
    </source>
</evidence>
<dbReference type="SUPFAM" id="SSF53448">
    <property type="entry name" value="Nucleotide-diphospho-sugar transferases"/>
    <property type="match status" value="1"/>
</dbReference>
<protein>
    <recommendedName>
        <fullName evidence="6">Translation initiation factor eIF2B subunit gamma</fullName>
    </recommendedName>
    <alternativeName>
        <fullName evidence="7">eIF2B GDP-GTP exchange factor subunit gamma</fullName>
    </alternativeName>
</protein>
<dbReference type="Gene3D" id="3.90.550.10">
    <property type="entry name" value="Spore Coat Polysaccharide Biosynthesis Protein SpsA, Chain A"/>
    <property type="match status" value="1"/>
</dbReference>
<gene>
    <name evidence="11" type="ORF">NQ318_002095</name>
</gene>
<comment type="subcellular location">
    <subcellularLocation>
        <location evidence="1">Cytoplasm</location>
        <location evidence="1">Cytosol</location>
    </subcellularLocation>
</comment>
<dbReference type="GO" id="GO:0005085">
    <property type="term" value="F:guanyl-nucleotide exchange factor activity"/>
    <property type="evidence" value="ECO:0007669"/>
    <property type="project" value="TreeGrafter"/>
</dbReference>
<proteinExistence type="inferred from homology"/>
<evidence type="ECO:0000256" key="9">
    <source>
        <dbReference type="ARBA" id="ARBA00046432"/>
    </source>
</evidence>
<comment type="caution">
    <text evidence="11">The sequence shown here is derived from an EMBL/GenBank/DDBJ whole genome shotgun (WGS) entry which is preliminary data.</text>
</comment>
<dbReference type="GO" id="GO:0005851">
    <property type="term" value="C:eukaryotic translation initiation factor 2B complex"/>
    <property type="evidence" value="ECO:0007669"/>
    <property type="project" value="TreeGrafter"/>
</dbReference>
<comment type="subunit">
    <text evidence="9">Component of the translation initiation factor 2B (eIF2B) complex which is a heterodecamer of two sets of five different subunits: alpha, beta, gamma, delta and epsilon. Subunits alpha, beta and delta comprise a regulatory subcomplex and subunits epsilon and gamma comprise a catalytic subcomplex. Within the complex, the hexameric regulatory complex resides at the center, with the two heterodimeric catalytic subcomplexes bound on opposite sides.</text>
</comment>
<sequence>MTFQVEFQVVVLAAGKGSRMSEITTGKPKCLLPVGPKPLVWYPLYKLQCSGFSDVILVVLETQKAEIQNVLEKTDLEIKIDYVSINDNEDLGTADTLRLLSDKLKSDVLVLSCDIVSDVNLKGVLDVFRTHDASLACLLLHPPPNETIVVPGPKSKHKPERDLIGIDEQTNRLVFLASASDFESELSLPTSLLRKHTSIKIHSNLVDTHVYHSKKLDYQVLKE</sequence>
<evidence type="ECO:0000256" key="7">
    <source>
        <dbReference type="ARBA" id="ARBA00044229"/>
    </source>
</evidence>
<dbReference type="InterPro" id="IPR005835">
    <property type="entry name" value="NTP_transferase_dom"/>
</dbReference>
<evidence type="ECO:0000256" key="2">
    <source>
        <dbReference type="ARBA" id="ARBA00007878"/>
    </source>
</evidence>
<organism evidence="11 12">
    <name type="scientific">Aromia moschata</name>
    <dbReference type="NCBI Taxonomy" id="1265417"/>
    <lineage>
        <taxon>Eukaryota</taxon>
        <taxon>Metazoa</taxon>
        <taxon>Ecdysozoa</taxon>
        <taxon>Arthropoda</taxon>
        <taxon>Hexapoda</taxon>
        <taxon>Insecta</taxon>
        <taxon>Pterygota</taxon>
        <taxon>Neoptera</taxon>
        <taxon>Endopterygota</taxon>
        <taxon>Coleoptera</taxon>
        <taxon>Polyphaga</taxon>
        <taxon>Cucujiformia</taxon>
        <taxon>Chrysomeloidea</taxon>
        <taxon>Cerambycidae</taxon>
        <taxon>Cerambycinae</taxon>
        <taxon>Callichromatini</taxon>
        <taxon>Aromia</taxon>
    </lineage>
</organism>
<keyword evidence="5" id="KW-0648">Protein biosynthesis</keyword>
<evidence type="ECO:0000256" key="1">
    <source>
        <dbReference type="ARBA" id="ARBA00004514"/>
    </source>
</evidence>
<accession>A0AAV8Y7L2</accession>
<dbReference type="Proteomes" id="UP001162162">
    <property type="component" value="Unassembled WGS sequence"/>
</dbReference>
<evidence type="ECO:0000256" key="8">
    <source>
        <dbReference type="ARBA" id="ARBA00045373"/>
    </source>
</evidence>
<evidence type="ECO:0000313" key="11">
    <source>
        <dbReference type="EMBL" id="KAJ8946816.1"/>
    </source>
</evidence>
<dbReference type="EMBL" id="JAPWTK010000175">
    <property type="protein sequence ID" value="KAJ8946816.1"/>
    <property type="molecule type" value="Genomic_DNA"/>
</dbReference>
<evidence type="ECO:0000256" key="5">
    <source>
        <dbReference type="ARBA" id="ARBA00022917"/>
    </source>
</evidence>
<dbReference type="PANTHER" id="PTHR45989:SF1">
    <property type="entry name" value="TRANSLATION INITIATION FACTOR EIF-2B SUBUNIT GAMMA"/>
    <property type="match status" value="1"/>
</dbReference>
<dbReference type="Pfam" id="PF00483">
    <property type="entry name" value="NTP_transferase"/>
    <property type="match status" value="1"/>
</dbReference>
<keyword evidence="4" id="KW-0396">Initiation factor</keyword>
<comment type="similarity">
    <text evidence="2">Belongs to the eIF-2B gamma/epsilon subunits family.</text>
</comment>
<comment type="function">
    <text evidence="8">Acts as a component of the translation initiation factor 2B (eIF2B) complex, which catalyzes the exchange of GDP for GTP on the eukaryotic initiation factor 2 (eIF2) complex gamma subunit. Its guanine nucleotide exchange factor activity is repressed when bound to eIF2 complex phosphorylated on the alpha subunit, thereby limiting the amount of methionyl-initiator methionine tRNA available to the ribosome and consequently global translation is repressed.</text>
</comment>
<dbReference type="GO" id="GO:0003743">
    <property type="term" value="F:translation initiation factor activity"/>
    <property type="evidence" value="ECO:0007669"/>
    <property type="project" value="UniProtKB-KW"/>
</dbReference>
<evidence type="ECO:0000256" key="3">
    <source>
        <dbReference type="ARBA" id="ARBA00022490"/>
    </source>
</evidence>
<keyword evidence="3" id="KW-0963">Cytoplasm</keyword>
<evidence type="ECO:0000256" key="4">
    <source>
        <dbReference type="ARBA" id="ARBA00022540"/>
    </source>
</evidence>
<keyword evidence="12" id="KW-1185">Reference proteome</keyword>
<dbReference type="CDD" id="cd04198">
    <property type="entry name" value="eIF-2B_gamma_N"/>
    <property type="match status" value="1"/>
</dbReference>
<dbReference type="AlphaFoldDB" id="A0AAV8Y7L2"/>
<dbReference type="InterPro" id="IPR029044">
    <property type="entry name" value="Nucleotide-diphossugar_trans"/>
</dbReference>
<dbReference type="GO" id="GO:0005829">
    <property type="term" value="C:cytosol"/>
    <property type="evidence" value="ECO:0007669"/>
    <property type="project" value="UniProtKB-SubCell"/>
</dbReference>
<feature type="domain" description="Nucleotidyl transferase" evidence="10">
    <location>
        <begin position="9"/>
        <end position="136"/>
    </location>
</feature>